<sequence>MADNITRGRPSKIDQLPEQVKAFLNAALRDPANSQDAIREEVNRQLAEMGIPEEDLLSRSGLNRYATKMAKIGKKMQERQATANAWVAKLGEKPTGDIGKLLIQMTQTMAFDVAEAALDEEDPASLGLIKELALTVQRLEKASMDSLKREKEIRKAFAEEAANAAEKVAAAAGLTREAVNTIKQQILGIA</sequence>
<gene>
    <name evidence="1" type="ORF">OUO13_13200</name>
</gene>
<dbReference type="AlphaFoldDB" id="A0A9X3ITQ8"/>
<name>A0A9X3ITQ8_9GAMM</name>
<comment type="caution">
    <text evidence="1">The sequence shown here is derived from an EMBL/GenBank/DDBJ whole genome shotgun (WGS) entry which is preliminary data.</text>
</comment>
<dbReference type="Pfam" id="PF11985">
    <property type="entry name" value="Phage_Mu_Gp27"/>
    <property type="match status" value="1"/>
</dbReference>
<protein>
    <submittedName>
        <fullName evidence="1">DUF3486 family protein</fullName>
    </submittedName>
</protein>
<dbReference type="Proteomes" id="UP001150830">
    <property type="component" value="Unassembled WGS sequence"/>
</dbReference>
<dbReference type="InterPro" id="IPR021874">
    <property type="entry name" value="Phage_Mu_Gp27"/>
</dbReference>
<evidence type="ECO:0000313" key="2">
    <source>
        <dbReference type="Proteomes" id="UP001150830"/>
    </source>
</evidence>
<reference evidence="1" key="1">
    <citation type="submission" date="2022-11" db="EMBL/GenBank/DDBJ databases">
        <title>Parathalassolutuus dongxingensis gen. nov., sp. nov., a novel member of family Oceanospirillaceae isolated from a coastal shrimp pond in Guangxi, China.</title>
        <authorList>
            <person name="Chen H."/>
        </authorList>
    </citation>
    <scope>NUCLEOTIDE SEQUENCE</scope>
    <source>
        <strain evidence="1">G-43</strain>
    </source>
</reference>
<keyword evidence="2" id="KW-1185">Reference proteome</keyword>
<organism evidence="1 2">
    <name type="scientific">Parathalassolituus penaei</name>
    <dbReference type="NCBI Taxonomy" id="2997323"/>
    <lineage>
        <taxon>Bacteria</taxon>
        <taxon>Pseudomonadati</taxon>
        <taxon>Pseudomonadota</taxon>
        <taxon>Gammaproteobacteria</taxon>
        <taxon>Oceanospirillales</taxon>
        <taxon>Oceanospirillaceae</taxon>
        <taxon>Parathalassolituus</taxon>
    </lineage>
</organism>
<evidence type="ECO:0000313" key="1">
    <source>
        <dbReference type="EMBL" id="MCY0966144.1"/>
    </source>
</evidence>
<dbReference type="RefSeq" id="WP_283174355.1">
    <property type="nucleotide sequence ID" value="NZ_JAPNOA010000039.1"/>
</dbReference>
<dbReference type="EMBL" id="JAPNOA010000039">
    <property type="protein sequence ID" value="MCY0966144.1"/>
    <property type="molecule type" value="Genomic_DNA"/>
</dbReference>
<proteinExistence type="predicted"/>
<accession>A0A9X3ITQ8</accession>